<sequence>MLVVDDEAVLCKRLKTALERIGCNVEVCIDGSEALRKVEEKCFDIAIVDLKMNKIDGMQILEMIKRKKPKTEVIIITGFATAEVAREAFRKGASEFISKPFWLQDLYNVIFRLIEKMQKKQLLAT</sequence>
<dbReference type="PROSITE" id="PS50110">
    <property type="entry name" value="RESPONSE_REGULATORY"/>
    <property type="match status" value="1"/>
</dbReference>
<dbReference type="InterPro" id="IPR001789">
    <property type="entry name" value="Sig_transdc_resp-reg_receiver"/>
</dbReference>
<evidence type="ECO:0000256" key="1">
    <source>
        <dbReference type="ARBA" id="ARBA00022553"/>
    </source>
</evidence>
<dbReference type="Proteomes" id="UP000886289">
    <property type="component" value="Unassembled WGS sequence"/>
</dbReference>
<protein>
    <submittedName>
        <fullName evidence="5">Response regulator</fullName>
    </submittedName>
</protein>
<dbReference type="PANTHER" id="PTHR44591:SF14">
    <property type="entry name" value="PROTEIN PILG"/>
    <property type="match status" value="1"/>
</dbReference>
<name>A0A7C0Y9H9_DESA2</name>
<keyword evidence="1 3" id="KW-0597">Phosphoprotein</keyword>
<evidence type="ECO:0000256" key="2">
    <source>
        <dbReference type="ARBA" id="ARBA00023012"/>
    </source>
</evidence>
<dbReference type="GO" id="GO:0000160">
    <property type="term" value="P:phosphorelay signal transduction system"/>
    <property type="evidence" value="ECO:0007669"/>
    <property type="project" value="UniProtKB-KW"/>
</dbReference>
<keyword evidence="2" id="KW-0902">Two-component regulatory system</keyword>
<proteinExistence type="predicted"/>
<evidence type="ECO:0000259" key="4">
    <source>
        <dbReference type="PROSITE" id="PS50110"/>
    </source>
</evidence>
<dbReference type="InterPro" id="IPR011006">
    <property type="entry name" value="CheY-like_superfamily"/>
</dbReference>
<dbReference type="Gene3D" id="3.40.50.2300">
    <property type="match status" value="1"/>
</dbReference>
<dbReference type="SUPFAM" id="SSF52172">
    <property type="entry name" value="CheY-like"/>
    <property type="match status" value="1"/>
</dbReference>
<evidence type="ECO:0000313" key="5">
    <source>
        <dbReference type="EMBL" id="HDD43872.1"/>
    </source>
</evidence>
<organism evidence="5">
    <name type="scientific">Desulfofervidus auxilii</name>
    <dbReference type="NCBI Taxonomy" id="1621989"/>
    <lineage>
        <taxon>Bacteria</taxon>
        <taxon>Pseudomonadati</taxon>
        <taxon>Thermodesulfobacteriota</taxon>
        <taxon>Candidatus Desulfofervidia</taxon>
        <taxon>Candidatus Desulfofervidales</taxon>
        <taxon>Candidatus Desulfofervidaceae</taxon>
        <taxon>Candidatus Desulfofervidus</taxon>
    </lineage>
</organism>
<feature type="modified residue" description="4-aspartylphosphate" evidence="3">
    <location>
        <position position="49"/>
    </location>
</feature>
<dbReference type="AlphaFoldDB" id="A0A7C0Y9H9"/>
<dbReference type="InterPro" id="IPR050595">
    <property type="entry name" value="Bact_response_regulator"/>
</dbReference>
<feature type="domain" description="Response regulatory" evidence="4">
    <location>
        <begin position="1"/>
        <end position="114"/>
    </location>
</feature>
<dbReference type="SMART" id="SM00448">
    <property type="entry name" value="REC"/>
    <property type="match status" value="1"/>
</dbReference>
<reference evidence="5" key="1">
    <citation type="journal article" date="2020" name="mSystems">
        <title>Genome- and Community-Level Interaction Insights into Carbon Utilization and Element Cycling Functions of Hydrothermarchaeota in Hydrothermal Sediment.</title>
        <authorList>
            <person name="Zhou Z."/>
            <person name="Liu Y."/>
            <person name="Xu W."/>
            <person name="Pan J."/>
            <person name="Luo Z.H."/>
            <person name="Li M."/>
        </authorList>
    </citation>
    <scope>NUCLEOTIDE SEQUENCE [LARGE SCALE GENOMIC DNA]</scope>
    <source>
        <strain evidence="5">HyVt-233</strain>
    </source>
</reference>
<gene>
    <name evidence="5" type="ORF">ENG63_03300</name>
</gene>
<evidence type="ECO:0000256" key="3">
    <source>
        <dbReference type="PROSITE-ProRule" id="PRU00169"/>
    </source>
</evidence>
<comment type="caution">
    <text evidence="5">The sequence shown here is derived from an EMBL/GenBank/DDBJ whole genome shotgun (WGS) entry which is preliminary data.</text>
</comment>
<dbReference type="EMBL" id="DRBS01000127">
    <property type="protein sequence ID" value="HDD43872.1"/>
    <property type="molecule type" value="Genomic_DNA"/>
</dbReference>
<dbReference type="PANTHER" id="PTHR44591">
    <property type="entry name" value="STRESS RESPONSE REGULATOR PROTEIN 1"/>
    <property type="match status" value="1"/>
</dbReference>
<dbReference type="Pfam" id="PF00072">
    <property type="entry name" value="Response_reg"/>
    <property type="match status" value="1"/>
</dbReference>
<accession>A0A7C0Y9H9</accession>
<dbReference type="CDD" id="cd00156">
    <property type="entry name" value="REC"/>
    <property type="match status" value="1"/>
</dbReference>